<keyword evidence="3" id="KW-1185">Reference proteome</keyword>
<dbReference type="Proteomes" id="UP000199473">
    <property type="component" value="Unassembled WGS sequence"/>
</dbReference>
<protein>
    <submittedName>
        <fullName evidence="2">Uncharacterized protein</fullName>
    </submittedName>
</protein>
<accession>A0A1I4BBQ2</accession>
<feature type="chain" id="PRO_5011464578" evidence="1">
    <location>
        <begin position="18"/>
        <end position="334"/>
    </location>
</feature>
<evidence type="ECO:0000256" key="1">
    <source>
        <dbReference type="SAM" id="SignalP"/>
    </source>
</evidence>
<evidence type="ECO:0000313" key="3">
    <source>
        <dbReference type="Proteomes" id="UP000199473"/>
    </source>
</evidence>
<dbReference type="EMBL" id="FOSQ01000005">
    <property type="protein sequence ID" value="SFK65436.1"/>
    <property type="molecule type" value="Genomic_DNA"/>
</dbReference>
<name>A0A1I4BBQ2_9PROT</name>
<proteinExistence type="predicted"/>
<evidence type="ECO:0000313" key="2">
    <source>
        <dbReference type="EMBL" id="SFK65436.1"/>
    </source>
</evidence>
<gene>
    <name evidence="2" type="ORF">SAMN02745775_105105</name>
</gene>
<reference evidence="2 3" key="1">
    <citation type="submission" date="2016-10" db="EMBL/GenBank/DDBJ databases">
        <authorList>
            <person name="de Groot N.N."/>
        </authorList>
    </citation>
    <scope>NUCLEOTIDE SEQUENCE [LARGE SCALE GENOMIC DNA]</scope>
    <source>
        <strain evidence="2 3">DSM 19981</strain>
    </source>
</reference>
<feature type="signal peptide" evidence="1">
    <location>
        <begin position="1"/>
        <end position="17"/>
    </location>
</feature>
<dbReference type="STRING" id="1123062.SAMN02745775_105105"/>
<dbReference type="OrthoDB" id="9801123at2"/>
<dbReference type="AlphaFoldDB" id="A0A1I4BBQ2"/>
<organism evidence="2 3">
    <name type="scientific">Falsiroseomonas stagni DSM 19981</name>
    <dbReference type="NCBI Taxonomy" id="1123062"/>
    <lineage>
        <taxon>Bacteria</taxon>
        <taxon>Pseudomonadati</taxon>
        <taxon>Pseudomonadota</taxon>
        <taxon>Alphaproteobacteria</taxon>
        <taxon>Acetobacterales</taxon>
        <taxon>Roseomonadaceae</taxon>
        <taxon>Falsiroseomonas</taxon>
    </lineage>
</organism>
<dbReference type="RefSeq" id="WP_092960636.1">
    <property type="nucleotide sequence ID" value="NZ_FOSQ01000005.1"/>
</dbReference>
<sequence>MRALLALLLVIALPARGEEALGLAPGHTLRLHAAPRAEAPVSRSYTLTLAAGDWLAVTAPAAQVNGAATEPPIEVAGPGGVTARDYGRLVMRAAQAGDYRVAVRDFHALSLSRYPAGHPVVDPGLAPGDVRVDGRPLRATPVVTTEPMDLRYDDAPPPSGWPARVAVAVGDGFTLHLYRRDAMRQMELWPADPVPVVAALLRGTAPIEARTDLPLFPAGNFSVAFAAQAERRHGPCIDWLRHVAFHTQESVWPFDRLAYVALGLSRDGRYLATAMGETRPVPAKGDPTEAREGTSPAYEAALRARIAADPAALEPRLSALDAVLESLVIPCGVP</sequence>
<keyword evidence="1" id="KW-0732">Signal</keyword>